<dbReference type="EMBL" id="FNON01000002">
    <property type="protein sequence ID" value="SDX01490.1"/>
    <property type="molecule type" value="Genomic_DNA"/>
</dbReference>
<dbReference type="Pfam" id="PF12698">
    <property type="entry name" value="ABC2_membrane_3"/>
    <property type="match status" value="1"/>
</dbReference>
<keyword evidence="5 6" id="KW-0472">Membrane</keyword>
<evidence type="ECO:0000313" key="9">
    <source>
        <dbReference type="Proteomes" id="UP000199515"/>
    </source>
</evidence>
<keyword evidence="4 6" id="KW-1133">Transmembrane helix</keyword>
<feature type="transmembrane region" description="Helical" evidence="6">
    <location>
        <begin position="254"/>
        <end position="279"/>
    </location>
</feature>
<dbReference type="GO" id="GO:0140359">
    <property type="term" value="F:ABC-type transporter activity"/>
    <property type="evidence" value="ECO:0007669"/>
    <property type="project" value="InterPro"/>
</dbReference>
<reference evidence="8 9" key="1">
    <citation type="submission" date="2016-10" db="EMBL/GenBank/DDBJ databases">
        <authorList>
            <person name="de Groot N.N."/>
        </authorList>
    </citation>
    <scope>NUCLEOTIDE SEQUENCE [LARGE SCALE GENOMIC DNA]</scope>
    <source>
        <strain evidence="8 9">CPCC 202699</strain>
    </source>
</reference>
<feature type="transmembrane region" description="Helical" evidence="6">
    <location>
        <begin position="299"/>
        <end position="317"/>
    </location>
</feature>
<dbReference type="InterPro" id="IPR051449">
    <property type="entry name" value="ABC-2_transporter_component"/>
</dbReference>
<dbReference type="PANTHER" id="PTHR30294">
    <property type="entry name" value="MEMBRANE COMPONENT OF ABC TRANSPORTER YHHJ-RELATED"/>
    <property type="match status" value="1"/>
</dbReference>
<feature type="domain" description="ABC-2 type transporter transmembrane" evidence="7">
    <location>
        <begin position="28"/>
        <end position="374"/>
    </location>
</feature>
<accession>A0A1H2Y8W3</accession>
<evidence type="ECO:0000256" key="1">
    <source>
        <dbReference type="ARBA" id="ARBA00004651"/>
    </source>
</evidence>
<sequence>MSTVTPWRAVWLIAKREINTRLRTRSFVVGTAALLVAMLGFLAVQAWISDSVGKSTVGLTGQTTGISEQLTALGGQAGLKIVTKQFPSAEEGRAQVESGDVDALLSGTAAELRVLVKSTLDEKLRGVLDRISQQEVLNGKLSEAGLDPGQVLASVATTRVAVTELKPADPDRSQRLAIGAIVAILLYITLFTYGVMVAQGVVEEKASRVVEILLSTVRPWHLLLGKVIGLGLVGLTQLVILAGVGVLGGLATGVLTLSGVATGALLWGVIWYLLGFLLYATLYGAAGSLVSRQEDTQSVIGPVNLVLIMGFVVGLNLMTSAPDGQAIKIASLVPLLSPILMPGRIAAGTAALWEIAASLTLTLLAVALLTWLGAKIYQNSILRTGSRVKLMDALKNR</sequence>
<evidence type="ECO:0000256" key="5">
    <source>
        <dbReference type="ARBA" id="ARBA00023136"/>
    </source>
</evidence>
<evidence type="ECO:0000259" key="7">
    <source>
        <dbReference type="Pfam" id="PF12698"/>
    </source>
</evidence>
<feature type="transmembrane region" description="Helical" evidence="6">
    <location>
        <begin position="27"/>
        <end position="48"/>
    </location>
</feature>
<keyword evidence="2" id="KW-1003">Cell membrane</keyword>
<name>A0A1H2Y8W3_9PSEU</name>
<evidence type="ECO:0000256" key="4">
    <source>
        <dbReference type="ARBA" id="ARBA00022989"/>
    </source>
</evidence>
<dbReference type="InterPro" id="IPR013525">
    <property type="entry name" value="ABC2_TM"/>
</dbReference>
<feature type="transmembrane region" description="Helical" evidence="6">
    <location>
        <begin position="222"/>
        <end position="247"/>
    </location>
</feature>
<keyword evidence="3 6" id="KW-0812">Transmembrane</keyword>
<organism evidence="8 9">
    <name type="scientific">Amycolatopsis xylanica</name>
    <dbReference type="NCBI Taxonomy" id="589385"/>
    <lineage>
        <taxon>Bacteria</taxon>
        <taxon>Bacillati</taxon>
        <taxon>Actinomycetota</taxon>
        <taxon>Actinomycetes</taxon>
        <taxon>Pseudonocardiales</taxon>
        <taxon>Pseudonocardiaceae</taxon>
        <taxon>Amycolatopsis</taxon>
    </lineage>
</organism>
<dbReference type="Proteomes" id="UP000199515">
    <property type="component" value="Unassembled WGS sequence"/>
</dbReference>
<dbReference type="PANTHER" id="PTHR30294:SF29">
    <property type="entry name" value="MULTIDRUG ABC TRANSPORTER PERMEASE YBHS-RELATED"/>
    <property type="match status" value="1"/>
</dbReference>
<keyword evidence="9" id="KW-1185">Reference proteome</keyword>
<dbReference type="AlphaFoldDB" id="A0A1H2Y8W3"/>
<evidence type="ECO:0000313" key="8">
    <source>
        <dbReference type="EMBL" id="SDX01490.1"/>
    </source>
</evidence>
<dbReference type="GO" id="GO:0005886">
    <property type="term" value="C:plasma membrane"/>
    <property type="evidence" value="ECO:0007669"/>
    <property type="project" value="UniProtKB-SubCell"/>
</dbReference>
<dbReference type="RefSeq" id="WP_091287993.1">
    <property type="nucleotide sequence ID" value="NZ_FNON01000002.1"/>
</dbReference>
<feature type="transmembrane region" description="Helical" evidence="6">
    <location>
        <begin position="353"/>
        <end position="374"/>
    </location>
</feature>
<proteinExistence type="predicted"/>
<protein>
    <submittedName>
        <fullName evidence="8">ABC-2 type transport system permease protein</fullName>
    </submittedName>
</protein>
<evidence type="ECO:0000256" key="2">
    <source>
        <dbReference type="ARBA" id="ARBA00022475"/>
    </source>
</evidence>
<gene>
    <name evidence="8" type="ORF">SAMN05421504_10250</name>
</gene>
<feature type="transmembrane region" description="Helical" evidence="6">
    <location>
        <begin position="176"/>
        <end position="202"/>
    </location>
</feature>
<comment type="subcellular location">
    <subcellularLocation>
        <location evidence="1">Cell membrane</location>
        <topology evidence="1">Multi-pass membrane protein</topology>
    </subcellularLocation>
</comment>
<dbReference type="STRING" id="589385.SAMN05421504_10250"/>
<evidence type="ECO:0000256" key="3">
    <source>
        <dbReference type="ARBA" id="ARBA00022692"/>
    </source>
</evidence>
<evidence type="ECO:0000256" key="6">
    <source>
        <dbReference type="SAM" id="Phobius"/>
    </source>
</evidence>
<dbReference type="OrthoDB" id="3268959at2"/>